<proteinExistence type="predicted"/>
<protein>
    <submittedName>
        <fullName evidence="2">Uncharacterized protein</fullName>
    </submittedName>
</protein>
<evidence type="ECO:0000313" key="3">
    <source>
        <dbReference type="Proteomes" id="UP000683000"/>
    </source>
</evidence>
<gene>
    <name evidence="2" type="ORF">JVT61DRAFT_10980</name>
</gene>
<organism evidence="2 3">
    <name type="scientific">Boletus reticuloceps</name>
    <dbReference type="NCBI Taxonomy" id="495285"/>
    <lineage>
        <taxon>Eukaryota</taxon>
        <taxon>Fungi</taxon>
        <taxon>Dikarya</taxon>
        <taxon>Basidiomycota</taxon>
        <taxon>Agaricomycotina</taxon>
        <taxon>Agaricomycetes</taxon>
        <taxon>Agaricomycetidae</taxon>
        <taxon>Boletales</taxon>
        <taxon>Boletineae</taxon>
        <taxon>Boletaceae</taxon>
        <taxon>Boletoideae</taxon>
        <taxon>Boletus</taxon>
    </lineage>
</organism>
<reference evidence="2" key="1">
    <citation type="submission" date="2021-03" db="EMBL/GenBank/DDBJ databases">
        <title>Evolutionary innovations through gain and loss of genes in the ectomycorrhizal Boletales.</title>
        <authorList>
            <person name="Wu G."/>
            <person name="Miyauchi S."/>
            <person name="Morin E."/>
            <person name="Yang Z.-L."/>
            <person name="Xu J."/>
            <person name="Martin F.M."/>
        </authorList>
    </citation>
    <scope>NUCLEOTIDE SEQUENCE</scope>
    <source>
        <strain evidence="2">BR01</strain>
    </source>
</reference>
<evidence type="ECO:0000313" key="2">
    <source>
        <dbReference type="EMBL" id="KAG6370778.1"/>
    </source>
</evidence>
<dbReference type="EMBL" id="JAGFBS010000044">
    <property type="protein sequence ID" value="KAG6370778.1"/>
    <property type="molecule type" value="Genomic_DNA"/>
</dbReference>
<keyword evidence="3" id="KW-1185">Reference proteome</keyword>
<sequence>MASESSPTSNTAPHHTCVENANKHPAEILVSTGTVQKKHTKAEKVADNQCLKEEKMAKEEAAKAAIARLGAMEMAAEEKAASELQRASKAKAPRPLPSPKTLTQKECSGSEGRKTEAKGSSMPALSLLGPSTPLSDKPENEIIVVRTNQPLGNFKEVLQDWKANQKGKLEVKKYGVQKE</sequence>
<name>A0A8I3A3T9_9AGAM</name>
<feature type="compositionally biased region" description="Polar residues" evidence="1">
    <location>
        <begin position="1"/>
        <end position="13"/>
    </location>
</feature>
<comment type="caution">
    <text evidence="2">The sequence shown here is derived from an EMBL/GenBank/DDBJ whole genome shotgun (WGS) entry which is preliminary data.</text>
</comment>
<accession>A0A8I3A3T9</accession>
<feature type="region of interest" description="Disordered" evidence="1">
    <location>
        <begin position="1"/>
        <end position="23"/>
    </location>
</feature>
<feature type="region of interest" description="Disordered" evidence="1">
    <location>
        <begin position="76"/>
        <end position="138"/>
    </location>
</feature>
<dbReference type="AlphaFoldDB" id="A0A8I3A3T9"/>
<evidence type="ECO:0000256" key="1">
    <source>
        <dbReference type="SAM" id="MobiDB-lite"/>
    </source>
</evidence>
<dbReference type="Proteomes" id="UP000683000">
    <property type="component" value="Unassembled WGS sequence"/>
</dbReference>
<dbReference type="OrthoDB" id="3267567at2759"/>